<name>A0A1K2IXF1_9FLAO</name>
<evidence type="ECO:0000313" key="2">
    <source>
        <dbReference type="EMBL" id="SFZ97100.1"/>
    </source>
</evidence>
<dbReference type="PROSITE" id="PS51257">
    <property type="entry name" value="PROKAR_LIPOPROTEIN"/>
    <property type="match status" value="1"/>
</dbReference>
<evidence type="ECO:0000259" key="1">
    <source>
        <dbReference type="Pfam" id="PF14062"/>
    </source>
</evidence>
<dbReference type="InterPro" id="IPR025349">
    <property type="entry name" value="DUF4253"/>
</dbReference>
<feature type="domain" description="DUF4253" evidence="1">
    <location>
        <begin position="123"/>
        <end position="226"/>
    </location>
</feature>
<sequence length="226" mass="26005">MKNIITYLFFFLALISCEQTKKLNTDETKLIQEINLDQEIAEKIKGLSTGVFEVSKGNKDRDILFEDFQNLKNYSKNLPKAIKIKATAENASQIVKRFKQVLKDKKLIVYKSAENYGNQDDIITILQSDNKFEALIFEATNGVNYDIHTQLIIDRLKDWDSKYGIELDGVGGDFVSGEFKNKPTDIPKFTKEMYDFCPDIVEQGVGSIKGLENTLKESNQFFLWWD</sequence>
<accession>A0A1K2IXF1</accession>
<dbReference type="OrthoDB" id="4827574at2"/>
<proteinExistence type="predicted"/>
<evidence type="ECO:0000313" key="3">
    <source>
        <dbReference type="Proteomes" id="UP000182034"/>
    </source>
</evidence>
<protein>
    <recommendedName>
        <fullName evidence="1">DUF4253 domain-containing protein</fullName>
    </recommendedName>
</protein>
<organism evidence="2 3">
    <name type="scientific">Chryseobacterium limigenitum</name>
    <dbReference type="NCBI Taxonomy" id="1612149"/>
    <lineage>
        <taxon>Bacteria</taxon>
        <taxon>Pseudomonadati</taxon>
        <taxon>Bacteroidota</taxon>
        <taxon>Flavobacteriia</taxon>
        <taxon>Flavobacteriales</taxon>
        <taxon>Weeksellaceae</taxon>
        <taxon>Chryseobacterium group</taxon>
        <taxon>Chryseobacterium</taxon>
    </lineage>
</organism>
<dbReference type="AlphaFoldDB" id="A0A1K2IXF1"/>
<dbReference type="EMBL" id="FPKW01000040">
    <property type="protein sequence ID" value="SFZ97100.1"/>
    <property type="molecule type" value="Genomic_DNA"/>
</dbReference>
<dbReference type="RefSeq" id="WP_072412945.1">
    <property type="nucleotide sequence ID" value="NZ_FPKW01000040.1"/>
</dbReference>
<dbReference type="Proteomes" id="UP000182034">
    <property type="component" value="Unassembled WGS sequence"/>
</dbReference>
<gene>
    <name evidence="2" type="ORF">SAMN05216324_1402</name>
</gene>
<dbReference type="STRING" id="1612149.SAMN05216324_1402"/>
<keyword evidence="3" id="KW-1185">Reference proteome</keyword>
<dbReference type="Pfam" id="PF14062">
    <property type="entry name" value="DUF4253"/>
    <property type="match status" value="1"/>
</dbReference>
<reference evidence="3" key="1">
    <citation type="submission" date="2016-10" db="EMBL/GenBank/DDBJ databases">
        <authorList>
            <person name="Varghese N."/>
            <person name="Submissions S."/>
        </authorList>
    </citation>
    <scope>NUCLEOTIDE SEQUENCE [LARGE SCALE GENOMIC DNA]</scope>
    <source>
        <strain evidence="3">SUR2</strain>
    </source>
</reference>